<evidence type="ECO:0000259" key="4">
    <source>
        <dbReference type="Pfam" id="PF08541"/>
    </source>
</evidence>
<keyword evidence="1" id="KW-0808">Transferase</keyword>
<dbReference type="GO" id="GO:0004315">
    <property type="term" value="F:3-oxoacyl-[acyl-carrier-protein] synthase activity"/>
    <property type="evidence" value="ECO:0007669"/>
    <property type="project" value="InterPro"/>
</dbReference>
<evidence type="ECO:0008006" key="8">
    <source>
        <dbReference type="Google" id="ProtNLM"/>
    </source>
</evidence>
<evidence type="ECO:0000313" key="6">
    <source>
        <dbReference type="EMBL" id="PSN82694.1"/>
    </source>
</evidence>
<feature type="domain" description="Beta-ketoacyl-[acyl-carrier-protein] synthase III N-terminal" evidence="5">
    <location>
        <begin position="106"/>
        <end position="184"/>
    </location>
</feature>
<gene>
    <name evidence="6" type="ORF">B9Q01_07275</name>
</gene>
<dbReference type="InterPro" id="IPR013751">
    <property type="entry name" value="ACP_syn_III_N"/>
</dbReference>
<sequence length="315" mass="34845">MVVLARIVDIQFYIPQSYQSYEDIATLSGLPSSVVKEKLGITKKPVENKLGIEEMLLESAKGLLSADRKQNTKIVIYSGSDAKGKHVWTLAPKLGYLLELKRYYGFDVSSQCVGGIVGLQLATKLVSNGSYALLCVATKQSSLVNYSDPSSTFMFDFSDGAMSALIAKEEGKYEILSFSFLSDGYFGDVVYAEQRSNLLEVHEIPGWRDKMREESKKNFIYVIEEALSQAGVSKSKIGFVALVHMKRSFHRALLDTLGLKEEQSFYLENFGHMQGVDPFLAMEIARKQGKLEKGVVVLASAGTGWTWGASVLEVL</sequence>
<feature type="domain" description="Beta-ketoacyl-[acyl-carrier-protein] synthase III C-terminal" evidence="4">
    <location>
        <begin position="227"/>
        <end position="313"/>
    </location>
</feature>
<dbReference type="GO" id="GO:0044550">
    <property type="term" value="P:secondary metabolite biosynthetic process"/>
    <property type="evidence" value="ECO:0007669"/>
    <property type="project" value="TreeGrafter"/>
</dbReference>
<protein>
    <recommendedName>
        <fullName evidence="8">Beta-ketoacyl-[acyl-carrier-protein] synthase III C-terminal domain-containing protein</fullName>
    </recommendedName>
</protein>
<dbReference type="AlphaFoldDB" id="A0A2R6A8H8"/>
<dbReference type="GO" id="GO:0006633">
    <property type="term" value="P:fatty acid biosynthetic process"/>
    <property type="evidence" value="ECO:0007669"/>
    <property type="project" value="InterPro"/>
</dbReference>
<dbReference type="EMBL" id="NEXC01000057">
    <property type="protein sequence ID" value="PSN82694.1"/>
    <property type="molecule type" value="Genomic_DNA"/>
</dbReference>
<evidence type="ECO:0000256" key="3">
    <source>
        <dbReference type="ARBA" id="ARBA00023315"/>
    </source>
</evidence>
<comment type="caution">
    <text evidence="6">The sequence shown here is derived from an EMBL/GenBank/DDBJ whole genome shotgun (WGS) entry which is preliminary data.</text>
</comment>
<dbReference type="InterPro" id="IPR013747">
    <property type="entry name" value="ACP_syn_III_C"/>
</dbReference>
<dbReference type="InterPro" id="IPR016039">
    <property type="entry name" value="Thiolase-like"/>
</dbReference>
<dbReference type="SUPFAM" id="SSF53901">
    <property type="entry name" value="Thiolase-like"/>
    <property type="match status" value="1"/>
</dbReference>
<keyword evidence="3" id="KW-0012">Acyltransferase</keyword>
<dbReference type="GO" id="GO:0008299">
    <property type="term" value="P:isoprenoid biosynthetic process"/>
    <property type="evidence" value="ECO:0007669"/>
    <property type="project" value="UniProtKB-KW"/>
</dbReference>
<accession>A0A2R6A8H8</accession>
<evidence type="ECO:0000313" key="7">
    <source>
        <dbReference type="Proteomes" id="UP000240880"/>
    </source>
</evidence>
<evidence type="ECO:0000256" key="1">
    <source>
        <dbReference type="ARBA" id="ARBA00022679"/>
    </source>
</evidence>
<dbReference type="PANTHER" id="PTHR34069:SF2">
    <property type="entry name" value="BETA-KETOACYL-[ACYL-CARRIER-PROTEIN] SYNTHASE III"/>
    <property type="match status" value="1"/>
</dbReference>
<reference evidence="6 7" key="1">
    <citation type="submission" date="2017-04" db="EMBL/GenBank/DDBJ databases">
        <title>Novel microbial lineages endemic to geothermal iron-oxide mats fill important gaps in the evolutionary history of Archaea.</title>
        <authorList>
            <person name="Jay Z.J."/>
            <person name="Beam J.P."/>
            <person name="Dlakic M."/>
            <person name="Rusch D.B."/>
            <person name="Kozubal M.A."/>
            <person name="Inskeep W.P."/>
        </authorList>
    </citation>
    <scope>NUCLEOTIDE SEQUENCE [LARGE SCALE GENOMIC DNA]</scope>
    <source>
        <strain evidence="6">OSP_D</strain>
    </source>
</reference>
<name>A0A2R6A8H8_9ARCH</name>
<keyword evidence="2" id="KW-0414">Isoprene biosynthesis</keyword>
<dbReference type="Pfam" id="PF08545">
    <property type="entry name" value="ACP_syn_III"/>
    <property type="match status" value="1"/>
</dbReference>
<dbReference type="PANTHER" id="PTHR34069">
    <property type="entry name" value="3-OXOACYL-[ACYL-CARRIER-PROTEIN] SYNTHASE 3"/>
    <property type="match status" value="1"/>
</dbReference>
<dbReference type="Pfam" id="PF08541">
    <property type="entry name" value="ACP_syn_III_C"/>
    <property type="match status" value="1"/>
</dbReference>
<organism evidence="6 7">
    <name type="scientific">Candidatus Marsarchaeota G1 archaeon OSP_D</name>
    <dbReference type="NCBI Taxonomy" id="1978155"/>
    <lineage>
        <taxon>Archaea</taxon>
        <taxon>Candidatus Marsarchaeota</taxon>
        <taxon>Candidatus Marsarchaeota group 1</taxon>
    </lineage>
</organism>
<dbReference type="Proteomes" id="UP000240880">
    <property type="component" value="Unassembled WGS sequence"/>
</dbReference>
<evidence type="ECO:0000259" key="5">
    <source>
        <dbReference type="Pfam" id="PF08545"/>
    </source>
</evidence>
<dbReference type="Gene3D" id="3.40.47.10">
    <property type="match status" value="2"/>
</dbReference>
<proteinExistence type="predicted"/>
<evidence type="ECO:0000256" key="2">
    <source>
        <dbReference type="ARBA" id="ARBA00023229"/>
    </source>
</evidence>